<feature type="domain" description="Isochorismatase-like" evidence="2">
    <location>
        <begin position="32"/>
        <end position="204"/>
    </location>
</feature>
<proteinExistence type="predicted"/>
<dbReference type="Gene3D" id="3.40.50.850">
    <property type="entry name" value="Isochorismatase-like"/>
    <property type="match status" value="1"/>
</dbReference>
<dbReference type="EMBL" id="JACJQL010000094">
    <property type="protein sequence ID" value="MBD2255418.1"/>
    <property type="molecule type" value="Genomic_DNA"/>
</dbReference>
<reference evidence="3 4" key="1">
    <citation type="journal article" date="2020" name="ISME J.">
        <title>Comparative genomics reveals insights into cyanobacterial evolution and habitat adaptation.</title>
        <authorList>
            <person name="Chen M.Y."/>
            <person name="Teng W.K."/>
            <person name="Zhao L."/>
            <person name="Hu C.X."/>
            <person name="Zhou Y.K."/>
            <person name="Han B.P."/>
            <person name="Song L.R."/>
            <person name="Shu W.S."/>
        </authorList>
    </citation>
    <scope>NUCLEOTIDE SEQUENCE [LARGE SCALE GENOMIC DNA]</scope>
    <source>
        <strain evidence="3 4">FACHB-3921</strain>
    </source>
</reference>
<evidence type="ECO:0000313" key="3">
    <source>
        <dbReference type="EMBL" id="MBD2255418.1"/>
    </source>
</evidence>
<dbReference type="InterPro" id="IPR016291">
    <property type="entry name" value="Isochorismatase"/>
</dbReference>
<keyword evidence="4" id="KW-1185">Reference proteome</keyword>
<dbReference type="Pfam" id="PF00857">
    <property type="entry name" value="Isochorismatase"/>
    <property type="match status" value="1"/>
</dbReference>
<dbReference type="PANTHER" id="PTHR43540:SF3">
    <property type="entry name" value="ENTEROBACTIN SYNTHASE COMPONENT B"/>
    <property type="match status" value="1"/>
</dbReference>
<evidence type="ECO:0000313" key="4">
    <source>
        <dbReference type="Proteomes" id="UP000621307"/>
    </source>
</evidence>
<keyword evidence="1" id="KW-0378">Hydrolase</keyword>
<evidence type="ECO:0000256" key="1">
    <source>
        <dbReference type="ARBA" id="ARBA00022801"/>
    </source>
</evidence>
<protein>
    <submittedName>
        <fullName evidence="3">Isochorismatase family protein</fullName>
    </submittedName>
</protein>
<sequence>MSELSSTTTYTLPDENEIPASIVSWCLDPTRTTLLIHDMQRYFLAPLSPSVRDPLVRNCKVLLTRCEALGVPVLYTAQPGDMTDAQRGLLKDIWGPGMRADPSHREIIDELTPGSKSTILTKWRYSAFHRSELLDLMRDLGRDQLIICGVYAHVGILATAIDAFSNDIQPFVVANAVGDFSSEYHRMAINYAATRCGVVLTTKEVFQ</sequence>
<dbReference type="Proteomes" id="UP000621307">
    <property type="component" value="Unassembled WGS sequence"/>
</dbReference>
<organism evidence="3 4">
    <name type="scientific">Nostoc parmelioides FACHB-3921</name>
    <dbReference type="NCBI Taxonomy" id="2692909"/>
    <lineage>
        <taxon>Bacteria</taxon>
        <taxon>Bacillati</taxon>
        <taxon>Cyanobacteriota</taxon>
        <taxon>Cyanophyceae</taxon>
        <taxon>Nostocales</taxon>
        <taxon>Nostocaceae</taxon>
        <taxon>Nostoc</taxon>
    </lineage>
</organism>
<dbReference type="PANTHER" id="PTHR43540">
    <property type="entry name" value="PEROXYUREIDOACRYLATE/UREIDOACRYLATE AMIDOHYDROLASE-RELATED"/>
    <property type="match status" value="1"/>
</dbReference>
<dbReference type="InterPro" id="IPR036380">
    <property type="entry name" value="Isochorismatase-like_sf"/>
</dbReference>
<dbReference type="InterPro" id="IPR050272">
    <property type="entry name" value="Isochorismatase-like_hydrls"/>
</dbReference>
<dbReference type="PRINTS" id="PR01398">
    <property type="entry name" value="ISCHRISMTASE"/>
</dbReference>
<gene>
    <name evidence="3" type="ORF">H6G14_29855</name>
</gene>
<name>A0ABR8BMR2_9NOSO</name>
<evidence type="ECO:0000259" key="2">
    <source>
        <dbReference type="Pfam" id="PF00857"/>
    </source>
</evidence>
<accession>A0ABR8BMR2</accession>
<dbReference type="InterPro" id="IPR000868">
    <property type="entry name" value="Isochorismatase-like_dom"/>
</dbReference>
<comment type="caution">
    <text evidence="3">The sequence shown here is derived from an EMBL/GenBank/DDBJ whole genome shotgun (WGS) entry which is preliminary data.</text>
</comment>
<dbReference type="SUPFAM" id="SSF52499">
    <property type="entry name" value="Isochorismatase-like hydrolases"/>
    <property type="match status" value="1"/>
</dbReference>